<dbReference type="STRING" id="1125725.HMPREF1325_1157"/>
<keyword evidence="3" id="KW-1133">Transmembrane helix</keyword>
<reference evidence="8 9" key="1">
    <citation type="submission" date="2013-08" db="EMBL/GenBank/DDBJ databases">
        <authorList>
            <person name="Durkin A.S."/>
            <person name="Haft D.R."/>
            <person name="McCorrison J."/>
            <person name="Torralba M."/>
            <person name="Gillis M."/>
            <person name="Haft D.H."/>
            <person name="Methe B."/>
            <person name="Sutton G."/>
            <person name="Nelson K.E."/>
        </authorList>
    </citation>
    <scope>NUCLEOTIDE SEQUENCE [LARGE SCALE GENOMIC DNA]</scope>
    <source>
        <strain evidence="7 9">ATCC 35536</strain>
        <strain evidence="6 8">VPI DR56BR1116</strain>
    </source>
</reference>
<evidence type="ECO:0000259" key="5">
    <source>
        <dbReference type="Pfam" id="PF04357"/>
    </source>
</evidence>
<evidence type="ECO:0000256" key="1">
    <source>
        <dbReference type="ARBA" id="ARBA00004167"/>
    </source>
</evidence>
<evidence type="ECO:0000313" key="6">
    <source>
        <dbReference type="EMBL" id="ERF60037.1"/>
    </source>
</evidence>
<dbReference type="PATRIC" id="fig|1125725.3.peg.2000"/>
<organism evidence="6 8">
    <name type="scientific">Treponema socranskii subsp. socranskii VPI DR56BR1116 = ATCC 35536</name>
    <dbReference type="NCBI Taxonomy" id="1125725"/>
    <lineage>
        <taxon>Bacteria</taxon>
        <taxon>Pseudomonadati</taxon>
        <taxon>Spirochaetota</taxon>
        <taxon>Spirochaetia</taxon>
        <taxon>Spirochaetales</taxon>
        <taxon>Treponemataceae</taxon>
        <taxon>Treponema</taxon>
    </lineage>
</organism>
<dbReference type="EMBL" id="AVQI01000056">
    <property type="protein sequence ID" value="ERK01482.1"/>
    <property type="molecule type" value="Genomic_DNA"/>
</dbReference>
<feature type="domain" description="Translocation and assembly module TamB C-terminal" evidence="5">
    <location>
        <begin position="1155"/>
        <end position="1341"/>
    </location>
</feature>
<evidence type="ECO:0000313" key="7">
    <source>
        <dbReference type="EMBL" id="ERK01482.1"/>
    </source>
</evidence>
<evidence type="ECO:0000313" key="9">
    <source>
        <dbReference type="Proteomes" id="UP000016646"/>
    </source>
</evidence>
<dbReference type="EMBL" id="AUZJ01000050">
    <property type="protein sequence ID" value="ERF60037.1"/>
    <property type="molecule type" value="Genomic_DNA"/>
</dbReference>
<dbReference type="Pfam" id="PF04357">
    <property type="entry name" value="TamB"/>
    <property type="match status" value="1"/>
</dbReference>
<sequence length="1449" mass="158603">MIFLIILLASFACVRPIYRVLTENISHRAQAMRTMLEDTTGLTFSYASLSPSILTVFNIKGIVLSSVSDGKALVSIRRITLRYRLLKLLQGDIDSAFKSLTIDGVTLDYDDGADRAIIEKIASFAKSGGVKRSGRRTDFSFIGIDLPFSLLIKNVRIRYRSTDADASFTIRSAEAVYNEAFRSLGVSVRGGADVVLHSANGMRISGKYSLSSSVRHGLNGSSFVARFSNITGGDFSFGRLSFRASYDDRVISVRTFQSAFPFMVSASYDIDSKKGRASFAAERFTLSSFISSRRRADFVRRIGSVLLTAKGSAEYDAEQKSLSYTSGGSLFVPETFVPGALSVRFDVSGTKDEVSIPRLVASGKNCDAEASLLYRFDGMRLSGTVDAKRIALPNGNVLSAELYFDPLDRGFVCFAPEVRLGEKNFTALEAHVIPNGNSVDYSFELSDYAHAEADTPGSLRIDGSYLTRTNYIQAGIDINNFYLDSAVEAGAFFLTEGTSASLSSFAPRLAPYVFTGELYVSSDLKSVSYNAPYALFVNTQKENEALFLSFDGNESSLQVSQLNVVYKGDTFSASAEIDRAPDSSASFFTLDVRHKSIPYHFTGNIMPNVVSVSGDYNLAAEFQRYDNGSMEGSLAMENFPLQVAGTIFTFSTEAGFAYTKDEGFAVHIARLESEDAGGKFSFSPHVLLSGTISKYGAVFDSISYTDSFSALTGSSRCTVNIRDSGFNSAHFDMTMTNPLSKESVTASAEINNPDRVPFSVEMLKKNLYFNAEILCNSIDLNRFAVEQSENNRLTASVTATGTFENPYVTLSVDDADVMFAGILLSAKGSATLEERNLSVNSMYLSYGRLLVDNVSADFSFSSYTGSASADITTTVIRKSVKVPLSLTLSDTRFQENASVPSSFVVTISSQGASGSLFTKPFPFSLSFLYAEGNAFVSSSPSLGISGSITDNGRVDLRISDDKPFHCTIDGTIASQNLDIRVSDVSADLAALMSHISNDIVTIYNGVLLGSAKIGGLLSDPEFSGSFSVEKPDFNFPKVIPSHITQERFFLLMDHNEITLPSVTMDVRGRNVDVAGTISFDRWVFDRLEATVRTPPNKTVPADLDIDIAEFIGMAGVDLNLAIQDKIFDVTGKVYVEDVRAKFRMSELLGEREANYIIPTRANVDVAFGPHVNLVFDPLLRCVFAPGDSINVKADQTTDSFSISGDMHLRSGDIAYLNRNFYLRQGLLRFSDTDEGFNPRITVRAEVRERDTNGGDIRIILSAENQPLLDFNPQVSSIPAKSETEIRTLLGQIVSADSGNMSDIFIATTDYVVQSTIGRAIENKLRDWLNFDIFSVRTTVLQNTLRMGFSGDLSRRDLSAGNFLDNSTVYIGKYFGSVLYADALMHLVYDKTRVDDSTTMQGITFQPEFGFELEAPFANIRWDMTPDITAILNNVIVPSTALTLSWRLSF</sequence>
<evidence type="ECO:0000256" key="4">
    <source>
        <dbReference type="ARBA" id="ARBA00023136"/>
    </source>
</evidence>
<keyword evidence="2" id="KW-0812">Transmembrane</keyword>
<dbReference type="eggNOG" id="COG2911">
    <property type="taxonomic scope" value="Bacteria"/>
</dbReference>
<proteinExistence type="predicted"/>
<dbReference type="GO" id="GO:0009306">
    <property type="term" value="P:protein secretion"/>
    <property type="evidence" value="ECO:0007669"/>
    <property type="project" value="InterPro"/>
</dbReference>
<keyword evidence="9" id="KW-1185">Reference proteome</keyword>
<comment type="subcellular location">
    <subcellularLocation>
        <location evidence="1">Membrane</location>
        <topology evidence="1">Single-pass membrane protein</topology>
    </subcellularLocation>
</comment>
<comment type="caution">
    <text evidence="6">The sequence shown here is derived from an EMBL/GenBank/DDBJ whole genome shotgun (WGS) entry which is preliminary data.</text>
</comment>
<evidence type="ECO:0000313" key="8">
    <source>
        <dbReference type="Proteomes" id="UP000016412"/>
    </source>
</evidence>
<protein>
    <recommendedName>
        <fullName evidence="5">Translocation and assembly module TamB C-terminal domain-containing protein</fullName>
    </recommendedName>
</protein>
<name>U2KSM6_TRESO</name>
<evidence type="ECO:0000256" key="2">
    <source>
        <dbReference type="ARBA" id="ARBA00022692"/>
    </source>
</evidence>
<dbReference type="Proteomes" id="UP000016412">
    <property type="component" value="Unassembled WGS sequence"/>
</dbReference>
<evidence type="ECO:0000256" key="3">
    <source>
        <dbReference type="ARBA" id="ARBA00022989"/>
    </source>
</evidence>
<keyword evidence="4" id="KW-0472">Membrane</keyword>
<gene>
    <name evidence="7" type="ORF">HMPREF0860_1397</name>
    <name evidence="6" type="ORF">HMPREF1325_1157</name>
</gene>
<dbReference type="Proteomes" id="UP000016646">
    <property type="component" value="Unassembled WGS sequence"/>
</dbReference>
<dbReference type="GO" id="GO:0005886">
    <property type="term" value="C:plasma membrane"/>
    <property type="evidence" value="ECO:0007669"/>
    <property type="project" value="InterPro"/>
</dbReference>
<accession>U2KSM6</accession>
<dbReference type="InterPro" id="IPR007452">
    <property type="entry name" value="TamB_C"/>
</dbReference>